<dbReference type="AlphaFoldDB" id="A0AAW4WF96"/>
<dbReference type="Pfam" id="PF10076">
    <property type="entry name" value="Phage_Mu_Gp48"/>
    <property type="match status" value="1"/>
</dbReference>
<protein>
    <submittedName>
        <fullName evidence="1">YmfQ family protein</fullName>
    </submittedName>
</protein>
<reference evidence="1" key="1">
    <citation type="submission" date="2021-10" db="EMBL/GenBank/DDBJ databases">
        <title>Anaerobic single-cell dispensing facilitates the cultivation of human gut bacteria.</title>
        <authorList>
            <person name="Afrizal A."/>
        </authorList>
    </citation>
    <scope>NUCLEOTIDE SEQUENCE</scope>
    <source>
        <strain evidence="1">CLA-AA-H204</strain>
    </source>
</reference>
<accession>A0AAW4WF96</accession>
<dbReference type="Proteomes" id="UP001198893">
    <property type="component" value="Unassembled WGS sequence"/>
</dbReference>
<evidence type="ECO:0000313" key="1">
    <source>
        <dbReference type="EMBL" id="MCC2242623.1"/>
    </source>
</evidence>
<dbReference type="InterPro" id="IPR018755">
    <property type="entry name" value="Phage_Mu_Gp48"/>
</dbReference>
<dbReference type="RefSeq" id="WP_227710358.1">
    <property type="nucleotide sequence ID" value="NZ_JAJEQW010000010.1"/>
</dbReference>
<name>A0AAW4WF96_9FIRM</name>
<dbReference type="EMBL" id="JAJEQW010000010">
    <property type="protein sequence ID" value="MCC2242623.1"/>
    <property type="molecule type" value="Genomic_DNA"/>
</dbReference>
<evidence type="ECO:0000313" key="2">
    <source>
        <dbReference type="Proteomes" id="UP001198893"/>
    </source>
</evidence>
<sequence>MDGEKFDLEQFPTSESAKRMLSYVTPGFYDNSYVGKWLYQVMGLEYDDARKLAEELQYQMFPETATWGLMYHEIKWGLPVRTNLSYEERRQLIYQKRDYKAPMTPYRMETYLKNATGFDVFVADCHDSGIYNFQPTHPNIFKAYFTGDGTLDSKAAHEMLAKLKQSHTTYIVNNYSSFEIDNRELEKMLLKNIRITARIPFWRTRLFDGSEIMDGSHLMNAEREYDLRLGVMYREGEFKTEQTAILAVVAMTAKVALSEQMNTEKMTAGFRIDFWRSLYFDGSILMNGKNLMNYSRQEIKTTGRIKTSIQVPEEFGNVTVTSRRNLAYFDGSLKMDGSRLMNSINQKEAI</sequence>
<comment type="caution">
    <text evidence="1">The sequence shown here is derived from an EMBL/GenBank/DDBJ whole genome shotgun (WGS) entry which is preliminary data.</text>
</comment>
<organism evidence="1 2">
    <name type="scientific">Roseburia amylophila</name>
    <dbReference type="NCBI Taxonomy" id="2981794"/>
    <lineage>
        <taxon>Bacteria</taxon>
        <taxon>Bacillati</taxon>
        <taxon>Bacillota</taxon>
        <taxon>Clostridia</taxon>
        <taxon>Lachnospirales</taxon>
        <taxon>Lachnospiraceae</taxon>
        <taxon>Roseburia</taxon>
    </lineage>
</organism>
<gene>
    <name evidence="1" type="ORF">LKD47_09975</name>
</gene>
<proteinExistence type="predicted"/>